<dbReference type="PANTHER" id="PTHR45653">
    <property type="entry name" value="DEDICATOR OF CYTOKINESIS"/>
    <property type="match status" value="1"/>
</dbReference>
<dbReference type="GO" id="GO:0005085">
    <property type="term" value="F:guanyl-nucleotide exchange factor activity"/>
    <property type="evidence" value="ECO:0007669"/>
    <property type="project" value="UniProtKB-KW"/>
</dbReference>
<dbReference type="InterPro" id="IPR046769">
    <property type="entry name" value="DOCKER_Lobe_A"/>
</dbReference>
<feature type="compositionally biased region" description="Polar residues" evidence="3">
    <location>
        <begin position="891"/>
        <end position="903"/>
    </location>
</feature>
<dbReference type="Pfam" id="PF23554">
    <property type="entry name" value="TPR_DOCK"/>
    <property type="match status" value="1"/>
</dbReference>
<comment type="similarity">
    <text evidence="2">Belongs to the DOCK family.</text>
</comment>
<protein>
    <submittedName>
        <fullName evidence="5">Dedicator of cytokinesis protein</fullName>
    </submittedName>
</protein>
<gene>
    <name evidence="5" type="ORF">PoB_004109200</name>
</gene>
<dbReference type="Pfam" id="PF20421">
    <property type="entry name" value="DHR-2_Lobe_C"/>
    <property type="match status" value="1"/>
</dbReference>
<feature type="compositionally biased region" description="Low complexity" evidence="3">
    <location>
        <begin position="904"/>
        <end position="919"/>
    </location>
</feature>
<evidence type="ECO:0000256" key="3">
    <source>
        <dbReference type="SAM" id="MobiDB-lite"/>
    </source>
</evidence>
<feature type="region of interest" description="Disordered" evidence="3">
    <location>
        <begin position="761"/>
        <end position="825"/>
    </location>
</feature>
<accession>A0AAV4B4Z0</accession>
<dbReference type="PROSITE" id="PS51651">
    <property type="entry name" value="DOCKER"/>
    <property type="match status" value="1"/>
</dbReference>
<keyword evidence="6" id="KW-1185">Reference proteome</keyword>
<dbReference type="Proteomes" id="UP000735302">
    <property type="component" value="Unassembled WGS sequence"/>
</dbReference>
<feature type="compositionally biased region" description="Low complexity" evidence="3">
    <location>
        <begin position="803"/>
        <end position="825"/>
    </location>
</feature>
<dbReference type="GO" id="GO:0005886">
    <property type="term" value="C:plasma membrane"/>
    <property type="evidence" value="ECO:0007669"/>
    <property type="project" value="TreeGrafter"/>
</dbReference>
<feature type="compositionally biased region" description="Polar residues" evidence="3">
    <location>
        <begin position="770"/>
        <end position="794"/>
    </location>
</feature>
<evidence type="ECO:0000313" key="5">
    <source>
        <dbReference type="EMBL" id="GFO14587.1"/>
    </source>
</evidence>
<feature type="region of interest" description="Disordered" evidence="3">
    <location>
        <begin position="842"/>
        <end position="955"/>
    </location>
</feature>
<sequence>MKSKYWLDLKHFRPLNLQKIFGDHPPPIAEIASVSFGTINGNCVCVMISLLRQMTDLHYRAYIQSFPTTYDLMDFLMEILCVFRDLVQRNVYPQDWLEMIMVQNCVILRALRFFASTIHECFSSPFEQQLWNNFFHCAISFLTQESLQLDNFSISKRNKIISRYKDMRRETGFEIRSMWFKLGVNKIKFIPQLVGPILEMTLIPEIELRKATIPIFFDMMHHEYIQPIPNSHLIQGNFNEFENEMITQLDMLIEGGRGDEQYMELFTETMGHLCEGNATMCELGLQFVGTIHNLLERLLVYRTIMMDDVREHRMSCIVNLLDFYHEINRQEMYIRYLNKLYGLHLACDNFTEAAHTLILYAKLLQWSDKELDPMLLSSIHRDARTHRELKERLYYDIISNFDKGKMWEKGIELCEELCKLYKEEMFDYVSLSNILKRQAGLYDCIMKQMRPEPEYFRVGYFGGGFPSFLQNKVFIYRGKEYERLADFNARMQTLFPHAELMRTLDHPSQDVLESEKQYLQINAVSPVMETKSQFAGRYISDQILRYYKVNEVQQFTYSRRKEDGSGDVTNMWLERTYMTTSYPLPGIVGWFLVMDFKTISVSPIENAIETMEEKNKNLKSLIDQHRQDSSLRSDPLGMQLNGIVDPAVSGGIANYKEFYIGEFNHDLQTRLRAATTDQVSLVRDGLLVHKSKAPEALQPFHSHMEQRFTQMCNMIEREYGIKVAEKGFLGATLRRNQSLPSTSSSRVSDLSVASLVTNQDNGWRSYKPQRPTTVSPASGPNNTPRNNSLATRSQSVWVKDKSNSSSSSGTKEKSGSSSSLSLSKVSTLSTLKKRVSQVTEQFGSNADLSHRNSLESAPQQLSHPPIELSEQLTPKRPLRPDADQRRPSRPPSGTSQASLSGSRAKSGSANSIASSHSGGTYPSRNSADVGDDLMNNVATTPEEPPPLPEKHHSYGDIMMGAGFGLGDVSFRRASSVSQAGNRQK</sequence>
<dbReference type="InterPro" id="IPR026791">
    <property type="entry name" value="DOCK"/>
</dbReference>
<evidence type="ECO:0000259" key="4">
    <source>
        <dbReference type="PROSITE" id="PS51651"/>
    </source>
</evidence>
<evidence type="ECO:0000256" key="2">
    <source>
        <dbReference type="PROSITE-ProRule" id="PRU00984"/>
    </source>
</evidence>
<name>A0AAV4B4Z0_9GAST</name>
<proteinExistence type="inferred from homology"/>
<dbReference type="InterPro" id="IPR046770">
    <property type="entry name" value="DOCKER_Lobe_B"/>
</dbReference>
<dbReference type="EMBL" id="BLXT01004580">
    <property type="protein sequence ID" value="GFO14587.1"/>
    <property type="molecule type" value="Genomic_DNA"/>
</dbReference>
<comment type="caution">
    <text evidence="5">The sequence shown here is derived from an EMBL/GenBank/DDBJ whole genome shotgun (WGS) entry which is preliminary data.</text>
</comment>
<keyword evidence="1" id="KW-0344">Guanine-nucleotide releasing factor</keyword>
<dbReference type="InterPro" id="IPR027357">
    <property type="entry name" value="DOCKER_dom"/>
</dbReference>
<dbReference type="GO" id="GO:0007264">
    <property type="term" value="P:small GTPase-mediated signal transduction"/>
    <property type="evidence" value="ECO:0007669"/>
    <property type="project" value="InterPro"/>
</dbReference>
<dbReference type="InterPro" id="IPR046773">
    <property type="entry name" value="DOCKER_Lobe_C"/>
</dbReference>
<dbReference type="InterPro" id="IPR056372">
    <property type="entry name" value="TPR_DOCK"/>
</dbReference>
<feature type="domain" description="DOCKER" evidence="4">
    <location>
        <begin position="324"/>
        <end position="724"/>
    </location>
</feature>
<dbReference type="GO" id="GO:0031267">
    <property type="term" value="F:small GTPase binding"/>
    <property type="evidence" value="ECO:0007669"/>
    <property type="project" value="TreeGrafter"/>
</dbReference>
<dbReference type="Gene3D" id="1.25.40.410">
    <property type="match status" value="1"/>
</dbReference>
<evidence type="ECO:0000256" key="1">
    <source>
        <dbReference type="ARBA" id="ARBA00022658"/>
    </source>
</evidence>
<feature type="non-terminal residue" evidence="5">
    <location>
        <position position="984"/>
    </location>
</feature>
<dbReference type="InterPro" id="IPR043162">
    <property type="entry name" value="DOCK_C_lobe_C"/>
</dbReference>
<organism evidence="5 6">
    <name type="scientific">Plakobranchus ocellatus</name>
    <dbReference type="NCBI Taxonomy" id="259542"/>
    <lineage>
        <taxon>Eukaryota</taxon>
        <taxon>Metazoa</taxon>
        <taxon>Spiralia</taxon>
        <taxon>Lophotrochozoa</taxon>
        <taxon>Mollusca</taxon>
        <taxon>Gastropoda</taxon>
        <taxon>Heterobranchia</taxon>
        <taxon>Euthyneura</taxon>
        <taxon>Panpulmonata</taxon>
        <taxon>Sacoglossa</taxon>
        <taxon>Placobranchoidea</taxon>
        <taxon>Plakobranchidae</taxon>
        <taxon>Plakobranchus</taxon>
    </lineage>
</organism>
<dbReference type="PANTHER" id="PTHR45653:SF10">
    <property type="entry name" value="MYOBLAST CITY, ISOFORM B"/>
    <property type="match status" value="1"/>
</dbReference>
<dbReference type="GO" id="GO:0007520">
    <property type="term" value="P:myoblast fusion"/>
    <property type="evidence" value="ECO:0007669"/>
    <property type="project" value="TreeGrafter"/>
</dbReference>
<dbReference type="GO" id="GO:0016477">
    <property type="term" value="P:cell migration"/>
    <property type="evidence" value="ECO:0007669"/>
    <property type="project" value="TreeGrafter"/>
</dbReference>
<dbReference type="InterPro" id="IPR043161">
    <property type="entry name" value="DOCK_C_lobe_A"/>
</dbReference>
<evidence type="ECO:0000313" key="6">
    <source>
        <dbReference type="Proteomes" id="UP000735302"/>
    </source>
</evidence>
<dbReference type="Gene3D" id="1.20.58.740">
    <property type="match status" value="1"/>
</dbReference>
<dbReference type="GO" id="GO:0005737">
    <property type="term" value="C:cytoplasm"/>
    <property type="evidence" value="ECO:0007669"/>
    <property type="project" value="TreeGrafter"/>
</dbReference>
<dbReference type="Pfam" id="PF20422">
    <property type="entry name" value="DHR-2_Lobe_B"/>
    <property type="match status" value="1"/>
</dbReference>
<reference evidence="5 6" key="1">
    <citation type="journal article" date="2021" name="Elife">
        <title>Chloroplast acquisition without the gene transfer in kleptoplastic sea slugs, Plakobranchus ocellatus.</title>
        <authorList>
            <person name="Maeda T."/>
            <person name="Takahashi S."/>
            <person name="Yoshida T."/>
            <person name="Shimamura S."/>
            <person name="Takaki Y."/>
            <person name="Nagai Y."/>
            <person name="Toyoda A."/>
            <person name="Suzuki Y."/>
            <person name="Arimoto A."/>
            <person name="Ishii H."/>
            <person name="Satoh N."/>
            <person name="Nishiyama T."/>
            <person name="Hasebe M."/>
            <person name="Maruyama T."/>
            <person name="Minagawa J."/>
            <person name="Obokata J."/>
            <person name="Shigenobu S."/>
        </authorList>
    </citation>
    <scope>NUCLEOTIDE SEQUENCE [LARGE SCALE GENOMIC DNA]</scope>
</reference>
<dbReference type="Pfam" id="PF06920">
    <property type="entry name" value="DHR-2_Lobe_A"/>
    <property type="match status" value="1"/>
</dbReference>
<dbReference type="AlphaFoldDB" id="A0AAV4B4Z0"/>